<evidence type="ECO:0000313" key="12">
    <source>
        <dbReference type="Proteomes" id="UP001634007"/>
    </source>
</evidence>
<evidence type="ECO:0000256" key="4">
    <source>
        <dbReference type="ARBA" id="ARBA00012483"/>
    </source>
</evidence>
<comment type="caution">
    <text evidence="11">The sequence shown here is derived from an EMBL/GenBank/DDBJ whole genome shotgun (WGS) entry which is preliminary data.</text>
</comment>
<proteinExistence type="predicted"/>
<accession>A0ABD3KJ45</accession>
<dbReference type="EMBL" id="JBJKBG010000005">
    <property type="protein sequence ID" value="KAL3739212.1"/>
    <property type="molecule type" value="Genomic_DNA"/>
</dbReference>
<keyword evidence="6" id="KW-0833">Ubl conjugation pathway</keyword>
<dbReference type="InterPro" id="IPR000719">
    <property type="entry name" value="Prot_kinase_dom"/>
</dbReference>
<dbReference type="CDD" id="cd16655">
    <property type="entry name" value="RING-Ubox_WDSUB1-like"/>
    <property type="match status" value="1"/>
</dbReference>
<dbReference type="InterPro" id="IPR008271">
    <property type="entry name" value="Ser/Thr_kinase_AS"/>
</dbReference>
<dbReference type="SMART" id="SM00220">
    <property type="entry name" value="S_TKc"/>
    <property type="match status" value="1"/>
</dbReference>
<evidence type="ECO:0000259" key="10">
    <source>
        <dbReference type="PROSITE" id="PS51698"/>
    </source>
</evidence>
<feature type="domain" description="U-box" evidence="10">
    <location>
        <begin position="642"/>
        <end position="716"/>
    </location>
</feature>
<evidence type="ECO:0000256" key="1">
    <source>
        <dbReference type="ARBA" id="ARBA00000900"/>
    </source>
</evidence>
<evidence type="ECO:0000256" key="7">
    <source>
        <dbReference type="SAM" id="Coils"/>
    </source>
</evidence>
<dbReference type="PANTHER" id="PTHR45647:SF100">
    <property type="entry name" value="U-BOX DOMAIN-CONTAINING PROTEIN 33"/>
    <property type="match status" value="1"/>
</dbReference>
<feature type="coiled-coil region" evidence="7">
    <location>
        <begin position="269"/>
        <end position="362"/>
    </location>
</feature>
<dbReference type="Gene3D" id="3.30.40.10">
    <property type="entry name" value="Zinc/RING finger domain, C3HC4 (zinc finger)"/>
    <property type="match status" value="1"/>
</dbReference>
<keyword evidence="12" id="KW-1185">Reference proteome</keyword>
<evidence type="ECO:0000256" key="8">
    <source>
        <dbReference type="SAM" id="MobiDB-lite"/>
    </source>
</evidence>
<dbReference type="InterPro" id="IPR003613">
    <property type="entry name" value="Ubox_domain"/>
</dbReference>
<sequence length="723" mass="80609">MAASDGQWPSRLVNDRVYVAVGSDVQESKSTLFWALQNFRGHFRILHVHQPPEDDHDSEHFSPSLDRSYGYGTRTPQELARQNMDKIPDEYIRICNQAGVPAEKRYIEMRDIGKGIVQLIEEQAIEKLIMGAAADRCYFEGMPQLESTKAIYVKQEADPSCYIWFICKGHLIHYRAGDLSNSDVDLFPSSLSANSAAESGSQNSGNSRGSSALSRSSSSEVEDVRPLVSIEGGWRINHESESSSGPSFKPSDELSCEPPMPFCATEGPNDELYKQLDGAMAEAAKAKREAFEEWNRRQEAEKNAIDAIRRVIALQEELKRRKGLEESLSKEKEAVEMTKNQLDELKMLLDNALKVNEELLTNQESEPLTANQRDFLSEFSFSEIMEAINSFDPSLKIEEGEYGSTYKGFLFNIPVTIKLLSQGSSQYHQEVQTASKLRHPNLVNLIGVCTEAWTLIYEYLPSGSLEDRLCCTGNAAPLSWQTRLHICMEICAAVIFLHYHGGIAHGDLKAGNILLDTNFQPKLIKSGLSCEPTAGERSFASDVYSFGLIILQLLTGKSTLNLIETVTESFVLENLKGILDPTAGQWPFEQARVLAHMALRCCDINPSNQPDLKSEVWPVLEQMQILGEGSSSNWSDPEEPTLPPPYFICPISQEIMQDPQVAADGFTYEAEAIRGWFTSGHDTSPMTNLQLPNLGLVPNQTLRSAIQDWLQDHGTLNSMSCSQ</sequence>
<dbReference type="InterPro" id="IPR051348">
    <property type="entry name" value="U-box_ubiquitin_ligases"/>
</dbReference>
<feature type="region of interest" description="Disordered" evidence="8">
    <location>
        <begin position="193"/>
        <end position="220"/>
    </location>
</feature>
<comment type="catalytic activity">
    <reaction evidence="1">
        <text>S-ubiquitinyl-[E2 ubiquitin-conjugating enzyme]-L-cysteine + [acceptor protein]-L-lysine = [E2 ubiquitin-conjugating enzyme]-L-cysteine + N(6)-ubiquitinyl-[acceptor protein]-L-lysine.</text>
        <dbReference type="EC" id="2.3.2.27"/>
    </reaction>
</comment>
<evidence type="ECO:0000256" key="3">
    <source>
        <dbReference type="ARBA" id="ARBA00004906"/>
    </source>
</evidence>
<dbReference type="EC" id="2.3.2.27" evidence="4"/>
<name>A0ABD3KJ45_EUCGL</name>
<dbReference type="PANTHER" id="PTHR45647">
    <property type="entry name" value="OS02G0152300 PROTEIN"/>
    <property type="match status" value="1"/>
</dbReference>
<dbReference type="CDD" id="cd01989">
    <property type="entry name" value="USP_STK_Ubox_N"/>
    <property type="match status" value="1"/>
</dbReference>
<dbReference type="PROSITE" id="PS00108">
    <property type="entry name" value="PROTEIN_KINASE_ST"/>
    <property type="match status" value="1"/>
</dbReference>
<dbReference type="InterPro" id="IPR013083">
    <property type="entry name" value="Znf_RING/FYVE/PHD"/>
</dbReference>
<comment type="function">
    <text evidence="2">Functions as an E3 ubiquitin ligase.</text>
</comment>
<evidence type="ECO:0000313" key="11">
    <source>
        <dbReference type="EMBL" id="KAL3739212.1"/>
    </source>
</evidence>
<evidence type="ECO:0000256" key="5">
    <source>
        <dbReference type="ARBA" id="ARBA00022679"/>
    </source>
</evidence>
<dbReference type="Gene3D" id="3.30.200.20">
    <property type="entry name" value="Phosphorylase Kinase, domain 1"/>
    <property type="match status" value="1"/>
</dbReference>
<reference evidence="11 12" key="1">
    <citation type="submission" date="2024-11" db="EMBL/GenBank/DDBJ databases">
        <title>Chromosome-level genome assembly of Eucalyptus globulus Labill. provides insights into its genome evolution.</title>
        <authorList>
            <person name="Li X."/>
        </authorList>
    </citation>
    <scope>NUCLEOTIDE SEQUENCE [LARGE SCALE GENOMIC DNA]</scope>
    <source>
        <strain evidence="11">CL2024</strain>
        <tissue evidence="11">Fresh tender leaves</tissue>
    </source>
</reference>
<protein>
    <recommendedName>
        <fullName evidence="4">RING-type E3 ubiquitin transferase</fullName>
        <ecNumber evidence="4">2.3.2.27</ecNumber>
    </recommendedName>
</protein>
<dbReference type="InterPro" id="IPR011009">
    <property type="entry name" value="Kinase-like_dom_sf"/>
</dbReference>
<dbReference type="Proteomes" id="UP001634007">
    <property type="component" value="Unassembled WGS sequence"/>
</dbReference>
<dbReference type="GO" id="GO:0061630">
    <property type="term" value="F:ubiquitin protein ligase activity"/>
    <property type="evidence" value="ECO:0007669"/>
    <property type="project" value="UniProtKB-EC"/>
</dbReference>
<dbReference type="InterPro" id="IPR001245">
    <property type="entry name" value="Ser-Thr/Tyr_kinase_cat_dom"/>
</dbReference>
<dbReference type="SMART" id="SM00504">
    <property type="entry name" value="Ubox"/>
    <property type="match status" value="1"/>
</dbReference>
<evidence type="ECO:0000256" key="6">
    <source>
        <dbReference type="ARBA" id="ARBA00022786"/>
    </source>
</evidence>
<evidence type="ECO:0000259" key="9">
    <source>
        <dbReference type="PROSITE" id="PS50011"/>
    </source>
</evidence>
<feature type="compositionally biased region" description="Low complexity" evidence="8">
    <location>
        <begin position="199"/>
        <end position="219"/>
    </location>
</feature>
<keyword evidence="7" id="KW-0175">Coiled coil</keyword>
<dbReference type="SUPFAM" id="SSF57850">
    <property type="entry name" value="RING/U-box"/>
    <property type="match status" value="1"/>
</dbReference>
<feature type="domain" description="Protein kinase" evidence="9">
    <location>
        <begin position="391"/>
        <end position="626"/>
    </location>
</feature>
<dbReference type="Gene3D" id="1.10.510.10">
    <property type="entry name" value="Transferase(Phosphotransferase) domain 1"/>
    <property type="match status" value="2"/>
</dbReference>
<dbReference type="AlphaFoldDB" id="A0ABD3KJ45"/>
<dbReference type="Gene3D" id="3.40.50.620">
    <property type="entry name" value="HUPs"/>
    <property type="match status" value="1"/>
</dbReference>
<organism evidence="11 12">
    <name type="scientific">Eucalyptus globulus</name>
    <name type="common">Tasmanian blue gum</name>
    <dbReference type="NCBI Taxonomy" id="34317"/>
    <lineage>
        <taxon>Eukaryota</taxon>
        <taxon>Viridiplantae</taxon>
        <taxon>Streptophyta</taxon>
        <taxon>Embryophyta</taxon>
        <taxon>Tracheophyta</taxon>
        <taxon>Spermatophyta</taxon>
        <taxon>Magnoliopsida</taxon>
        <taxon>eudicotyledons</taxon>
        <taxon>Gunneridae</taxon>
        <taxon>Pentapetalae</taxon>
        <taxon>rosids</taxon>
        <taxon>malvids</taxon>
        <taxon>Myrtales</taxon>
        <taxon>Myrtaceae</taxon>
        <taxon>Myrtoideae</taxon>
        <taxon>Eucalypteae</taxon>
        <taxon>Eucalyptus</taxon>
    </lineage>
</organism>
<dbReference type="PROSITE" id="PS50011">
    <property type="entry name" value="PROTEIN_KINASE_DOM"/>
    <property type="match status" value="1"/>
</dbReference>
<dbReference type="Pfam" id="PF07714">
    <property type="entry name" value="PK_Tyr_Ser-Thr"/>
    <property type="match status" value="1"/>
</dbReference>
<dbReference type="InterPro" id="IPR014729">
    <property type="entry name" value="Rossmann-like_a/b/a_fold"/>
</dbReference>
<dbReference type="Pfam" id="PF04564">
    <property type="entry name" value="U-box"/>
    <property type="match status" value="1"/>
</dbReference>
<keyword evidence="5" id="KW-0808">Transferase</keyword>
<comment type="pathway">
    <text evidence="3">Protein modification; protein ubiquitination.</text>
</comment>
<feature type="region of interest" description="Disordered" evidence="8">
    <location>
        <begin position="235"/>
        <end position="258"/>
    </location>
</feature>
<dbReference type="SUPFAM" id="SSF56112">
    <property type="entry name" value="Protein kinase-like (PK-like)"/>
    <property type="match status" value="1"/>
</dbReference>
<dbReference type="PROSITE" id="PS51698">
    <property type="entry name" value="U_BOX"/>
    <property type="match status" value="1"/>
</dbReference>
<gene>
    <name evidence="11" type="ORF">ACJRO7_020593</name>
</gene>
<evidence type="ECO:0000256" key="2">
    <source>
        <dbReference type="ARBA" id="ARBA00003861"/>
    </source>
</evidence>